<dbReference type="PANTHER" id="PTHR13211">
    <property type="entry name" value="TELOMERASE CAJAL BODY PROTEIN 1"/>
    <property type="match status" value="1"/>
</dbReference>
<sequence>MEHPSVNLLAQSADPDGLYHRRNHDFPFGKVLRDSFFKSVQWSADGTTLFTSSYANRICSFVLPADLLEPREEPASLRAQGTLVLPEPSSAIAPCPYFALEKPSTQVILTACTDHPIQLHNAFPPSPNPGDDEEATPLPRQPPPLASFNLVKAETEEYLRTASLLWPAPGTHFIAGTTNRIALFDATKTEPVLTVPTIPSTRHIQKGNGIGMRGIVAALAAQVHEQAGVGLVAAGTWTRHMGLYDLQRAGDCVATWSVAGAAAETGIKGMGIMQTLWSPCGRYLIVNERGASGLLIYDIRGTNRLLTHLDGRSGGRTNQRMSCDVYPGTSAVGGFEVWSGDQNGGAMMWEGVGNEGGAISPAWSWQAHQSTVGSAAMHNSGSVLATCSGAWVAADDGSESEESDDDGTKGSSGLPFVVKESTLKVWNIGSNTSATPAAQDES</sequence>
<dbReference type="InterPro" id="IPR036322">
    <property type="entry name" value="WD40_repeat_dom_sf"/>
</dbReference>
<keyword evidence="3" id="KW-1185">Reference proteome</keyword>
<protein>
    <submittedName>
        <fullName evidence="2">Uncharacterized protein</fullName>
    </submittedName>
</protein>
<evidence type="ECO:0000256" key="1">
    <source>
        <dbReference type="SAM" id="MobiDB-lite"/>
    </source>
</evidence>
<dbReference type="PANTHER" id="PTHR13211:SF0">
    <property type="entry name" value="TELOMERASE CAJAL BODY PROTEIN 1"/>
    <property type="match status" value="1"/>
</dbReference>
<comment type="caution">
    <text evidence="2">The sequence shown here is derived from an EMBL/GenBank/DDBJ whole genome shotgun (WGS) entry which is preliminary data.</text>
</comment>
<evidence type="ECO:0000313" key="2">
    <source>
        <dbReference type="EMBL" id="KAK1749843.1"/>
    </source>
</evidence>
<dbReference type="Proteomes" id="UP001239445">
    <property type="component" value="Unassembled WGS sequence"/>
</dbReference>
<name>A0AAJ0B196_9PEZI</name>
<dbReference type="EMBL" id="MU839852">
    <property type="protein sequence ID" value="KAK1749843.1"/>
    <property type="molecule type" value="Genomic_DNA"/>
</dbReference>
<dbReference type="Gene3D" id="2.130.10.10">
    <property type="entry name" value="YVTN repeat-like/Quinoprotein amine dehydrogenase"/>
    <property type="match status" value="1"/>
</dbReference>
<dbReference type="AlphaFoldDB" id="A0AAJ0B196"/>
<reference evidence="2" key="1">
    <citation type="submission" date="2023-06" db="EMBL/GenBank/DDBJ databases">
        <title>Genome-scale phylogeny and comparative genomics of the fungal order Sordariales.</title>
        <authorList>
            <consortium name="Lawrence Berkeley National Laboratory"/>
            <person name="Hensen N."/>
            <person name="Bonometti L."/>
            <person name="Westerberg I."/>
            <person name="Brannstrom I.O."/>
            <person name="Guillou S."/>
            <person name="Cros-Aarteil S."/>
            <person name="Calhoun S."/>
            <person name="Haridas S."/>
            <person name="Kuo A."/>
            <person name="Mondo S."/>
            <person name="Pangilinan J."/>
            <person name="Riley R."/>
            <person name="Labutti K."/>
            <person name="Andreopoulos B."/>
            <person name="Lipzen A."/>
            <person name="Chen C."/>
            <person name="Yanf M."/>
            <person name="Daum C."/>
            <person name="Ng V."/>
            <person name="Clum A."/>
            <person name="Steindorff A."/>
            <person name="Ohm R."/>
            <person name="Martin F."/>
            <person name="Silar P."/>
            <person name="Natvig D."/>
            <person name="Lalanne C."/>
            <person name="Gautier V."/>
            <person name="Ament-Velasquez S.L."/>
            <person name="Kruys A."/>
            <person name="Hutchinson M.I."/>
            <person name="Powell A.J."/>
            <person name="Barry K."/>
            <person name="Miller A.N."/>
            <person name="Grigoriev I.V."/>
            <person name="Debuchy R."/>
            <person name="Gladieux P."/>
            <person name="Thoren M.H."/>
            <person name="Johannesson H."/>
        </authorList>
    </citation>
    <scope>NUCLEOTIDE SEQUENCE</scope>
    <source>
        <strain evidence="2">PSN4</strain>
    </source>
</reference>
<feature type="compositionally biased region" description="Acidic residues" evidence="1">
    <location>
        <begin position="396"/>
        <end position="405"/>
    </location>
</feature>
<gene>
    <name evidence="2" type="ORF">QBC47DRAFT_130700</name>
</gene>
<accession>A0AAJ0B196</accession>
<feature type="region of interest" description="Disordered" evidence="1">
    <location>
        <begin position="120"/>
        <end position="144"/>
    </location>
</feature>
<proteinExistence type="predicted"/>
<dbReference type="InterPro" id="IPR051150">
    <property type="entry name" value="SWT21/TCAB1_mRNA_Telomere"/>
</dbReference>
<organism evidence="2 3">
    <name type="scientific">Echria macrotheca</name>
    <dbReference type="NCBI Taxonomy" id="438768"/>
    <lineage>
        <taxon>Eukaryota</taxon>
        <taxon>Fungi</taxon>
        <taxon>Dikarya</taxon>
        <taxon>Ascomycota</taxon>
        <taxon>Pezizomycotina</taxon>
        <taxon>Sordariomycetes</taxon>
        <taxon>Sordariomycetidae</taxon>
        <taxon>Sordariales</taxon>
        <taxon>Schizotheciaceae</taxon>
        <taxon>Echria</taxon>
    </lineage>
</organism>
<dbReference type="SUPFAM" id="SSF50978">
    <property type="entry name" value="WD40 repeat-like"/>
    <property type="match status" value="1"/>
</dbReference>
<dbReference type="InterPro" id="IPR015943">
    <property type="entry name" value="WD40/YVTN_repeat-like_dom_sf"/>
</dbReference>
<evidence type="ECO:0000313" key="3">
    <source>
        <dbReference type="Proteomes" id="UP001239445"/>
    </source>
</evidence>
<feature type="region of interest" description="Disordered" evidence="1">
    <location>
        <begin position="395"/>
        <end position="414"/>
    </location>
</feature>